<gene>
    <name evidence="1" type="ORF">MCOO_42820</name>
</gene>
<evidence type="ECO:0000313" key="1">
    <source>
        <dbReference type="EMBL" id="BBX48267.1"/>
    </source>
</evidence>
<proteinExistence type="predicted"/>
<dbReference type="KEGG" id="mcoo:MCOO_42820"/>
<protein>
    <submittedName>
        <fullName evidence="1">Uncharacterized protein</fullName>
    </submittedName>
</protein>
<sequence length="86" mass="9469">MFLPVFWRRLDTRASPTRPNPFGSSVPRAKVTATSGQLSALADGTALGATSVMPAASNAAAVKLKRRDQARRGWERVLRLMLTRRF</sequence>
<reference evidence="1 2" key="1">
    <citation type="journal article" date="2019" name="Emerg. Microbes Infect.">
        <title>Comprehensive subspecies identification of 175 nontuberculous mycobacteria species based on 7547 genomic profiles.</title>
        <authorList>
            <person name="Matsumoto Y."/>
            <person name="Kinjo T."/>
            <person name="Motooka D."/>
            <person name="Nabeya D."/>
            <person name="Jung N."/>
            <person name="Uechi K."/>
            <person name="Horii T."/>
            <person name="Iida T."/>
            <person name="Fujita J."/>
            <person name="Nakamura S."/>
        </authorList>
    </citation>
    <scope>NUCLEOTIDE SEQUENCE [LARGE SCALE GENOMIC DNA]</scope>
    <source>
        <strain evidence="1 2">JCM 12404</strain>
    </source>
</reference>
<accession>A0A7I7L2M3</accession>
<dbReference type="Proteomes" id="UP000465866">
    <property type="component" value="Chromosome"/>
</dbReference>
<name>A0A7I7L2M3_9MYCO</name>
<organism evidence="1 2">
    <name type="scientific">Mycobacterium cookii</name>
    <dbReference type="NCBI Taxonomy" id="1775"/>
    <lineage>
        <taxon>Bacteria</taxon>
        <taxon>Bacillati</taxon>
        <taxon>Actinomycetota</taxon>
        <taxon>Actinomycetes</taxon>
        <taxon>Mycobacteriales</taxon>
        <taxon>Mycobacteriaceae</taxon>
        <taxon>Mycobacterium</taxon>
    </lineage>
</organism>
<keyword evidence="2" id="KW-1185">Reference proteome</keyword>
<evidence type="ECO:0000313" key="2">
    <source>
        <dbReference type="Proteomes" id="UP000465866"/>
    </source>
</evidence>
<dbReference type="AlphaFoldDB" id="A0A7I7L2M3"/>
<dbReference type="EMBL" id="AP022569">
    <property type="protein sequence ID" value="BBX48267.1"/>
    <property type="molecule type" value="Genomic_DNA"/>
</dbReference>